<sequence>MVDPKVHSYSLNLSESEESADSSDFGSAREHSGSSGSEGSAATSARGKVHRSRSRTRRSSGKRAMEMSGSQRNHASKISIPIEDESSSASHSPSRVSSSSQSSSEGEATQSSTKSPAKLKSFSDNHVATSDSEDESMESSSEAIPKKESNPDTYVYSASSSEDEEMQSSYQPTSKGKPNSGTNTGTSSSEDETMQSLAKPTPKGKSIPDTDDEASSSEDEQRQGSPKPTSKGKSIPDTNAETLSSEDEQMQASPKPTSKKKSIPDTNAKTSSSEDEPIKTSPKPTSKGKSIPDTDDEASSSEDEPMQASPKPTSKEKSTPDTNDETSNSEDEPMQASPTSISKEKSRSGQNTDTSDSEDESGGKNISKLSELIGLEDISSASISDDDNNDNERVLSKLSDIRFDNDSGNSHMKNPETVEDQQRKVLGDKLTVKFKTTLPEVGAGLIGGPLQFLRVPQFIPVESGAFEAETFKNSMTPDDLKDEQARGDFLNRLKTTVRWRENQDQVRESNARIVRWSDGSETFHVGSEVFDVMHHKVIDDKNHLYVRLESCYQAQGSITDKMTLRPKLDSTFGQNHVQGLRNRAMNKPQTGVVKVLSDLVANPATDRDRRAKEEIANLRREEREKRREIQMSMRKPRVKPMPHCTADDSDPEQPTGDQEGLESGTAQSLCASSTWGSNTQGIRTNRNMAVNLGRSESTDEDDDEEDGYDSDVNDIINDDDLDEPSTSTSKSKMAPPSRRSSKSDSDEGPKSRIANRKTKRLIYSDSDSN</sequence>
<keyword evidence="2" id="KW-1185">Reference proteome</keyword>
<evidence type="ECO:0000313" key="3">
    <source>
        <dbReference type="RefSeq" id="XP_041630713.1"/>
    </source>
</evidence>
<dbReference type="Proteomes" id="UP001652661">
    <property type="component" value="Chromosome 3R"/>
</dbReference>
<feature type="region of interest" description="Disordered" evidence="1">
    <location>
        <begin position="604"/>
        <end position="769"/>
    </location>
</feature>
<dbReference type="GeneID" id="108073265"/>
<dbReference type="InterPro" id="IPR007149">
    <property type="entry name" value="Leo1"/>
</dbReference>
<evidence type="ECO:0000313" key="4">
    <source>
        <dbReference type="RefSeq" id="XP_070143331.1"/>
    </source>
</evidence>
<feature type="compositionally biased region" description="Low complexity" evidence="1">
    <location>
        <begin position="87"/>
        <end position="112"/>
    </location>
</feature>
<feature type="compositionally biased region" description="Low complexity" evidence="1">
    <location>
        <begin position="279"/>
        <end position="291"/>
    </location>
</feature>
<feature type="compositionally biased region" description="Basic and acidic residues" evidence="1">
    <location>
        <begin position="741"/>
        <end position="750"/>
    </location>
</feature>
<evidence type="ECO:0000313" key="2">
    <source>
        <dbReference type="Proteomes" id="UP001652661"/>
    </source>
</evidence>
<dbReference type="RefSeq" id="XP_041630713.1">
    <property type="nucleotide sequence ID" value="XM_041774779.2"/>
</dbReference>
<feature type="compositionally biased region" description="Acidic residues" evidence="1">
    <location>
        <begin position="698"/>
        <end position="723"/>
    </location>
</feature>
<feature type="compositionally biased region" description="Basic residues" evidence="1">
    <location>
        <begin position="47"/>
        <end position="61"/>
    </location>
</feature>
<proteinExistence type="predicted"/>
<dbReference type="RefSeq" id="XP_070143331.1">
    <property type="nucleotide sequence ID" value="XM_070287230.1"/>
</dbReference>
<organism evidence="2 3">
    <name type="scientific">Drosophila kikkawai</name>
    <name type="common">Fruit fly</name>
    <dbReference type="NCBI Taxonomy" id="30033"/>
    <lineage>
        <taxon>Eukaryota</taxon>
        <taxon>Metazoa</taxon>
        <taxon>Ecdysozoa</taxon>
        <taxon>Arthropoda</taxon>
        <taxon>Hexapoda</taxon>
        <taxon>Insecta</taxon>
        <taxon>Pterygota</taxon>
        <taxon>Neoptera</taxon>
        <taxon>Endopterygota</taxon>
        <taxon>Diptera</taxon>
        <taxon>Brachycera</taxon>
        <taxon>Muscomorpha</taxon>
        <taxon>Ephydroidea</taxon>
        <taxon>Drosophilidae</taxon>
        <taxon>Drosophila</taxon>
        <taxon>Sophophora</taxon>
    </lineage>
</organism>
<reference evidence="3 4" key="1">
    <citation type="submission" date="2025-05" db="UniProtKB">
        <authorList>
            <consortium name="RefSeq"/>
        </authorList>
    </citation>
    <scope>IDENTIFICATION</scope>
    <source>
        <strain evidence="3 4">14028-0561.14</strain>
        <tissue evidence="3 4">Whole fly</tissue>
    </source>
</reference>
<feature type="compositionally biased region" description="Low complexity" evidence="1">
    <location>
        <begin position="179"/>
        <end position="188"/>
    </location>
</feature>
<feature type="compositionally biased region" description="Polar residues" evidence="1">
    <location>
        <begin position="167"/>
        <end position="177"/>
    </location>
</feature>
<dbReference type="PANTHER" id="PTHR23146:SF0">
    <property type="entry name" value="RNA POLYMERASE-ASSOCIATED PROTEIN LEO1"/>
    <property type="match status" value="1"/>
</dbReference>
<feature type="region of interest" description="Disordered" evidence="1">
    <location>
        <begin position="1"/>
        <end position="365"/>
    </location>
</feature>
<feature type="compositionally biased region" description="Low complexity" evidence="1">
    <location>
        <begin position="33"/>
        <end position="46"/>
    </location>
</feature>
<feature type="compositionally biased region" description="Basic and acidic residues" evidence="1">
    <location>
        <begin position="605"/>
        <end position="629"/>
    </location>
</feature>
<dbReference type="Pfam" id="PF04004">
    <property type="entry name" value="Leo1"/>
    <property type="match status" value="1"/>
</dbReference>
<dbReference type="PANTHER" id="PTHR23146">
    <property type="entry name" value="LEO1 PROTEIN"/>
    <property type="match status" value="1"/>
</dbReference>
<feature type="compositionally biased region" description="Acidic residues" evidence="1">
    <location>
        <begin position="322"/>
        <end position="333"/>
    </location>
</feature>
<feature type="compositionally biased region" description="Acidic residues" evidence="1">
    <location>
        <begin position="293"/>
        <end position="305"/>
    </location>
</feature>
<feature type="compositionally biased region" description="Polar residues" evidence="1">
    <location>
        <begin position="664"/>
        <end position="688"/>
    </location>
</feature>
<name>A0ABM3C4V9_DROKI</name>
<accession>A0ABM3C4V9</accession>
<feature type="compositionally biased region" description="Polar residues" evidence="1">
    <location>
        <begin position="223"/>
        <end position="243"/>
    </location>
</feature>
<protein>
    <submittedName>
        <fullName evidence="3 4">Another transcription unit protein</fullName>
    </submittedName>
</protein>
<evidence type="ECO:0000256" key="1">
    <source>
        <dbReference type="SAM" id="MobiDB-lite"/>
    </source>
</evidence>
<gene>
    <name evidence="3 4" type="primary">LOC108073265</name>
</gene>
<feature type="compositionally biased region" description="Acidic residues" evidence="1">
    <location>
        <begin position="209"/>
        <end position="218"/>
    </location>
</feature>